<evidence type="ECO:0000313" key="3">
    <source>
        <dbReference type="Proteomes" id="UP001258017"/>
    </source>
</evidence>
<feature type="chain" id="PRO_5042150644" evidence="1">
    <location>
        <begin position="17"/>
        <end position="206"/>
    </location>
</feature>
<dbReference type="Proteomes" id="UP001258017">
    <property type="component" value="Unassembled WGS sequence"/>
</dbReference>
<sequence>MTRLTVLLVLVSVVSPLCVNDATALIQDGLSKLFGSLATIKNVRIPELLNQLCNESQGSNVMLRDACYGCFYRASSQPTGYPLLLALSACTDTYLNNTDYGHCQMYLSNATNNLNSRVSPVTVYCTFLECIRQVNKDTLDALRVAPRQKREMASQHRTRDMNTGFIVKVYPRTLNAVCVFRERDIDSITVRPGAEPIGPIIDPRKS</sequence>
<reference evidence="2" key="2">
    <citation type="journal article" date="2023" name="Commun. Biol.">
        <title>Intrasexual cuticular hydrocarbon dimorphism in a wasp sheds light on hydrocarbon biosynthesis genes in Hymenoptera.</title>
        <authorList>
            <person name="Moris V.C."/>
            <person name="Podsiadlowski L."/>
            <person name="Martin S."/>
            <person name="Oeyen J.P."/>
            <person name="Donath A."/>
            <person name="Petersen M."/>
            <person name="Wilbrandt J."/>
            <person name="Misof B."/>
            <person name="Liedtke D."/>
            <person name="Thamm M."/>
            <person name="Scheiner R."/>
            <person name="Schmitt T."/>
            <person name="Niehuis O."/>
        </authorList>
    </citation>
    <scope>NUCLEOTIDE SEQUENCE</scope>
    <source>
        <strain evidence="2">GBR_01_08_01A</strain>
    </source>
</reference>
<dbReference type="EMBL" id="JAIFRP010004357">
    <property type="protein sequence ID" value="KAK2577150.1"/>
    <property type="molecule type" value="Genomic_DNA"/>
</dbReference>
<dbReference type="AlphaFoldDB" id="A0AAD9RCY0"/>
<comment type="caution">
    <text evidence="2">The sequence shown here is derived from an EMBL/GenBank/DDBJ whole genome shotgun (WGS) entry which is preliminary data.</text>
</comment>
<feature type="signal peptide" evidence="1">
    <location>
        <begin position="1"/>
        <end position="16"/>
    </location>
</feature>
<keyword evidence="3" id="KW-1185">Reference proteome</keyword>
<evidence type="ECO:0000313" key="2">
    <source>
        <dbReference type="EMBL" id="KAK2577150.1"/>
    </source>
</evidence>
<name>A0AAD9RCY0_9HYME</name>
<accession>A0AAD9RCY0</accession>
<keyword evidence="1" id="KW-0732">Signal</keyword>
<organism evidence="2 3">
    <name type="scientific">Odynerus spinipes</name>
    <dbReference type="NCBI Taxonomy" id="1348599"/>
    <lineage>
        <taxon>Eukaryota</taxon>
        <taxon>Metazoa</taxon>
        <taxon>Ecdysozoa</taxon>
        <taxon>Arthropoda</taxon>
        <taxon>Hexapoda</taxon>
        <taxon>Insecta</taxon>
        <taxon>Pterygota</taxon>
        <taxon>Neoptera</taxon>
        <taxon>Endopterygota</taxon>
        <taxon>Hymenoptera</taxon>
        <taxon>Apocrita</taxon>
        <taxon>Aculeata</taxon>
        <taxon>Vespoidea</taxon>
        <taxon>Vespidae</taxon>
        <taxon>Eumeninae</taxon>
        <taxon>Odynerus</taxon>
    </lineage>
</organism>
<reference evidence="2" key="1">
    <citation type="submission" date="2021-08" db="EMBL/GenBank/DDBJ databases">
        <authorList>
            <person name="Misof B."/>
            <person name="Oliver O."/>
            <person name="Podsiadlowski L."/>
            <person name="Donath A."/>
            <person name="Peters R."/>
            <person name="Mayer C."/>
            <person name="Rust J."/>
            <person name="Gunkel S."/>
            <person name="Lesny P."/>
            <person name="Martin S."/>
            <person name="Oeyen J.P."/>
            <person name="Petersen M."/>
            <person name="Panagiotis P."/>
            <person name="Wilbrandt J."/>
            <person name="Tanja T."/>
        </authorList>
    </citation>
    <scope>NUCLEOTIDE SEQUENCE</scope>
    <source>
        <strain evidence="2">GBR_01_08_01A</strain>
        <tissue evidence="2">Thorax + abdomen</tissue>
    </source>
</reference>
<proteinExistence type="predicted"/>
<evidence type="ECO:0000256" key="1">
    <source>
        <dbReference type="SAM" id="SignalP"/>
    </source>
</evidence>
<gene>
    <name evidence="2" type="ORF">KPH14_003310</name>
</gene>
<protein>
    <submittedName>
        <fullName evidence="2">Uncharacterized protein</fullName>
    </submittedName>
</protein>